<evidence type="ECO:0000313" key="2">
    <source>
        <dbReference type="Proteomes" id="UP000789759"/>
    </source>
</evidence>
<accession>A0A9N9NKY9</accession>
<sequence>MVLDSVNQNWRRPIAYKFDNEEIKTYCQIKLFDANKKPIDYNIWVDDNSKLSLIKLHQWYLINDIVVDENKKPLLEHITGVKLENIKLKEGTKCYARKNLDTVSSKLTEDPLSKERYEST</sequence>
<dbReference type="Proteomes" id="UP000789759">
    <property type="component" value="Unassembled WGS sequence"/>
</dbReference>
<dbReference type="OrthoDB" id="10309067at2759"/>
<name>A0A9N9NKY9_9GLOM</name>
<evidence type="ECO:0000313" key="1">
    <source>
        <dbReference type="EMBL" id="CAG8740732.1"/>
    </source>
</evidence>
<dbReference type="AlphaFoldDB" id="A0A9N9NKY9"/>
<protein>
    <submittedName>
        <fullName evidence="1">3294_t:CDS:1</fullName>
    </submittedName>
</protein>
<comment type="caution">
    <text evidence="1">The sequence shown here is derived from an EMBL/GenBank/DDBJ whole genome shotgun (WGS) entry which is preliminary data.</text>
</comment>
<organism evidence="1 2">
    <name type="scientific">Cetraspora pellucida</name>
    <dbReference type="NCBI Taxonomy" id="1433469"/>
    <lineage>
        <taxon>Eukaryota</taxon>
        <taxon>Fungi</taxon>
        <taxon>Fungi incertae sedis</taxon>
        <taxon>Mucoromycota</taxon>
        <taxon>Glomeromycotina</taxon>
        <taxon>Glomeromycetes</taxon>
        <taxon>Diversisporales</taxon>
        <taxon>Gigasporaceae</taxon>
        <taxon>Cetraspora</taxon>
    </lineage>
</organism>
<gene>
    <name evidence="1" type="ORF">CPELLU_LOCUS14074</name>
</gene>
<keyword evidence="2" id="KW-1185">Reference proteome</keyword>
<proteinExistence type="predicted"/>
<reference evidence="1" key="1">
    <citation type="submission" date="2021-06" db="EMBL/GenBank/DDBJ databases">
        <authorList>
            <person name="Kallberg Y."/>
            <person name="Tangrot J."/>
            <person name="Rosling A."/>
        </authorList>
    </citation>
    <scope>NUCLEOTIDE SEQUENCE</scope>
    <source>
        <strain evidence="1">FL966</strain>
    </source>
</reference>
<dbReference type="EMBL" id="CAJVQA010016044">
    <property type="protein sequence ID" value="CAG8740732.1"/>
    <property type="molecule type" value="Genomic_DNA"/>
</dbReference>